<keyword evidence="2" id="KW-0378">Hydrolase</keyword>
<organism evidence="8 9">
    <name type="scientific">Zophobas morio</name>
    <dbReference type="NCBI Taxonomy" id="2755281"/>
    <lineage>
        <taxon>Eukaryota</taxon>
        <taxon>Metazoa</taxon>
        <taxon>Ecdysozoa</taxon>
        <taxon>Arthropoda</taxon>
        <taxon>Hexapoda</taxon>
        <taxon>Insecta</taxon>
        <taxon>Pterygota</taxon>
        <taxon>Neoptera</taxon>
        <taxon>Endopterygota</taxon>
        <taxon>Coleoptera</taxon>
        <taxon>Polyphaga</taxon>
        <taxon>Cucujiformia</taxon>
        <taxon>Tenebrionidae</taxon>
        <taxon>Zophobas</taxon>
    </lineage>
</organism>
<proteinExistence type="predicted"/>
<name>A0AA38IWB4_9CUCU</name>
<evidence type="ECO:0000259" key="7">
    <source>
        <dbReference type="PROSITE" id="PS50994"/>
    </source>
</evidence>
<dbReference type="InterPro" id="IPR001995">
    <property type="entry name" value="Peptidase_A2_cat"/>
</dbReference>
<dbReference type="GO" id="GO:0003676">
    <property type="term" value="F:nucleic acid binding"/>
    <property type="evidence" value="ECO:0007669"/>
    <property type="project" value="InterPro"/>
</dbReference>
<dbReference type="Pfam" id="PF00078">
    <property type="entry name" value="RVT_1"/>
    <property type="match status" value="1"/>
</dbReference>
<accession>A0AA38IWB4</accession>
<dbReference type="Proteomes" id="UP001168821">
    <property type="component" value="Unassembled WGS sequence"/>
</dbReference>
<dbReference type="InterPro" id="IPR001584">
    <property type="entry name" value="Integrase_cat-core"/>
</dbReference>
<feature type="domain" description="Integrase catalytic" evidence="7">
    <location>
        <begin position="1046"/>
        <end position="1213"/>
    </location>
</feature>
<dbReference type="FunFam" id="1.10.340.70:FF:000012">
    <property type="entry name" value="Protein CBR-NOL-10"/>
    <property type="match status" value="1"/>
</dbReference>
<feature type="coiled-coil region" evidence="3">
    <location>
        <begin position="4"/>
        <end position="31"/>
    </location>
</feature>
<dbReference type="PANTHER" id="PTHR37984:SF9">
    <property type="entry name" value="INTEGRASE CATALYTIC DOMAIN-CONTAINING PROTEIN"/>
    <property type="match status" value="1"/>
</dbReference>
<evidence type="ECO:0000256" key="4">
    <source>
        <dbReference type="SAM" id="MobiDB-lite"/>
    </source>
</evidence>
<sequence>MTDNGDDKQEIADLRQQLNVLQQMLQNLHSTAKRSVINSVPAPEAFSFDKNEWTAWLTHYERYRITTKLDTADEKVQINSLLLHMGQKVTKILETKKKDEYSFDTYAEAKQFFTGYFVGTTNIIYARAKFNRRNQKEGESAQEYITAIVALGKDCKYGQLEDELVRDRLVVGIRDQKLSESLQLTEKLTLEMTVNKIMQAETIKTENQELREGVHIGAVKNKKPQKQKSSREQRNRPEKKKNRNKCMRCGKEPSHPRTECPANNQKCRKCRLIGHYGSECRTKRINENVQADQSSTDNSDYELYRVIKVNRVQRSSRFRMTLNCGEIKLVFKLDTGAEESVITSKDYEEKLKNHYRLKPTRTVLAGLGQNRCPVLGKIKIRLEIGGRQEVIKAYVADTNENLLGEPALLKLQIVQRLGNEIKMIDQVRLENKRSTKEEILAKWPEVFKGLGKLHNFQHKICVEEGAVSFSIATPRRIPLPLMKQVEKEINKMVTQEVIERVDSPTEWCAPMVVAQKKNGKVRVCADFTQLNQFVRRERYQLPSVDETLAKLREAKLFSKLDFSSGFWQLEITPESRKYTAFITPFGRYMYRRIPFGITSAPEIFQKTLYGIIQELQSDWIHVHADDILVTGRNSQEHNENLDKVLTVVKKHGLTLNKDKCEFNKSETSYLGYVVGAEGIKIDPKSIAAIRDYPAPNNPTEVKRFLGMVNYVAKFISNVAEKTKYLRETIKNSTSFVWTEKHEEEFQNLKETIASAPVLAKYDVDKPTRVAADASAFGIGAVLEQQQNDDNWKPVYFCSKTLSDAEQRYAQIEKEALAATWACERLEQFLIGSRFLVLTDHKPLLVILTTKEINKLSNRLQRLRMRLLKFNYDVQYVPGKTFHVPDALSRAPLHEGDRDGDSALKDQEIYINAVLTELSSSSCSEEVVRKHQEEDQEMQLLKKFVVETWPGKPPTAVTPYFKFRNELKIHNNLICYRDRLVIPRSLRKQCLRVLHDGHLGTPKCLEKAKTTVWWPEIRRHLKDMVENCETCIKHRQPVVEPMIPSTVPSRPWKVLGADLAYYNGKNYLVVQDYYSKYPEIRKLKKLTSLETIEYLKDIFSHHGIPEELRSDNGKQFDSLEFRTFAKDYGFRWVSSSPEFQQSNGQAESAVKLLKTILKKNEDPFLGMLAYRNTPLSCGASPAQLLFGRQLRDRVPAISRRLVPKLPNHQAIRREMEAEKQRQKHHYDRRHRTKDNAELKAGDRVWLIHRKEEGMVQTPDETPRSYWVKTPHDQVRRNRQHLQKLPELGENPPRNSEPEIMSSPTNKQPKTPTLPVSARPNRTKKPPGRFKDFVIN</sequence>
<feature type="compositionally biased region" description="Basic residues" evidence="4">
    <location>
        <begin position="237"/>
        <end position="248"/>
    </location>
</feature>
<feature type="domain" description="Reverse transcriptase" evidence="6">
    <location>
        <begin position="495"/>
        <end position="674"/>
    </location>
</feature>
<dbReference type="InterPro" id="IPR050951">
    <property type="entry name" value="Retrovirus_Pol_polyprotein"/>
</dbReference>
<dbReference type="InterPro" id="IPR043502">
    <property type="entry name" value="DNA/RNA_pol_sf"/>
</dbReference>
<evidence type="ECO:0000313" key="8">
    <source>
        <dbReference type="EMBL" id="KAJ3661571.1"/>
    </source>
</evidence>
<evidence type="ECO:0000259" key="5">
    <source>
        <dbReference type="PROSITE" id="PS50175"/>
    </source>
</evidence>
<feature type="region of interest" description="Disordered" evidence="4">
    <location>
        <begin position="211"/>
        <end position="262"/>
    </location>
</feature>
<dbReference type="GO" id="GO:0003964">
    <property type="term" value="F:RNA-directed DNA polymerase activity"/>
    <property type="evidence" value="ECO:0007669"/>
    <property type="project" value="UniProtKB-EC"/>
</dbReference>
<dbReference type="GO" id="GO:0015074">
    <property type="term" value="P:DNA integration"/>
    <property type="evidence" value="ECO:0007669"/>
    <property type="project" value="InterPro"/>
</dbReference>
<dbReference type="SUPFAM" id="SSF50630">
    <property type="entry name" value="Acid proteases"/>
    <property type="match status" value="1"/>
</dbReference>
<dbReference type="Gene3D" id="3.30.420.10">
    <property type="entry name" value="Ribonuclease H-like superfamily/Ribonuclease H"/>
    <property type="match status" value="1"/>
</dbReference>
<dbReference type="Pfam" id="PF00665">
    <property type="entry name" value="rve"/>
    <property type="match status" value="1"/>
</dbReference>
<dbReference type="Gene3D" id="4.10.60.10">
    <property type="entry name" value="Zinc finger, CCHC-type"/>
    <property type="match status" value="1"/>
</dbReference>
<dbReference type="PROSITE" id="PS50175">
    <property type="entry name" value="ASP_PROT_RETROV"/>
    <property type="match status" value="1"/>
</dbReference>
<dbReference type="Gene3D" id="3.10.10.10">
    <property type="entry name" value="HIV Type 1 Reverse Transcriptase, subunit A, domain 1"/>
    <property type="match status" value="1"/>
</dbReference>
<feature type="compositionally biased region" description="Polar residues" evidence="4">
    <location>
        <begin position="1300"/>
        <end position="1309"/>
    </location>
</feature>
<dbReference type="FunFam" id="3.30.420.10:FF:000063">
    <property type="entry name" value="Retrovirus-related Pol polyprotein from transposon 297-like Protein"/>
    <property type="match status" value="1"/>
</dbReference>
<evidence type="ECO:0000256" key="1">
    <source>
        <dbReference type="ARBA" id="ARBA00012493"/>
    </source>
</evidence>
<dbReference type="InterPro" id="IPR041588">
    <property type="entry name" value="Integrase_H2C2"/>
</dbReference>
<evidence type="ECO:0000313" key="9">
    <source>
        <dbReference type="Proteomes" id="UP001168821"/>
    </source>
</evidence>
<dbReference type="SUPFAM" id="SSF53098">
    <property type="entry name" value="Ribonuclease H-like"/>
    <property type="match status" value="1"/>
</dbReference>
<dbReference type="Pfam" id="PF17921">
    <property type="entry name" value="Integrase_H2C2"/>
    <property type="match status" value="1"/>
</dbReference>
<dbReference type="Pfam" id="PF17919">
    <property type="entry name" value="RT_RNaseH_2"/>
    <property type="match status" value="1"/>
</dbReference>
<evidence type="ECO:0000256" key="2">
    <source>
        <dbReference type="ARBA" id="ARBA00022801"/>
    </source>
</evidence>
<dbReference type="InterPro" id="IPR021109">
    <property type="entry name" value="Peptidase_aspartic_dom_sf"/>
</dbReference>
<dbReference type="Gene3D" id="1.10.340.70">
    <property type="match status" value="1"/>
</dbReference>
<evidence type="ECO:0000259" key="6">
    <source>
        <dbReference type="PROSITE" id="PS50878"/>
    </source>
</evidence>
<dbReference type="InterPro" id="IPR043128">
    <property type="entry name" value="Rev_trsase/Diguanyl_cyclase"/>
</dbReference>
<dbReference type="SUPFAM" id="SSF56672">
    <property type="entry name" value="DNA/RNA polymerases"/>
    <property type="match status" value="1"/>
</dbReference>
<gene>
    <name evidence="8" type="ORF">Zmor_005962</name>
</gene>
<dbReference type="GO" id="GO:0006508">
    <property type="term" value="P:proteolysis"/>
    <property type="evidence" value="ECO:0007669"/>
    <property type="project" value="InterPro"/>
</dbReference>
<dbReference type="Gene3D" id="2.40.70.10">
    <property type="entry name" value="Acid Proteases"/>
    <property type="match status" value="1"/>
</dbReference>
<keyword evidence="3" id="KW-0175">Coiled coil</keyword>
<comment type="caution">
    <text evidence="8">The sequence shown here is derived from an EMBL/GenBank/DDBJ whole genome shotgun (WGS) entry which is preliminary data.</text>
</comment>
<dbReference type="InterPro" id="IPR012337">
    <property type="entry name" value="RNaseH-like_sf"/>
</dbReference>
<dbReference type="GO" id="GO:0008270">
    <property type="term" value="F:zinc ion binding"/>
    <property type="evidence" value="ECO:0007669"/>
    <property type="project" value="InterPro"/>
</dbReference>
<dbReference type="InterPro" id="IPR036397">
    <property type="entry name" value="RNaseH_sf"/>
</dbReference>
<evidence type="ECO:0000256" key="3">
    <source>
        <dbReference type="SAM" id="Coils"/>
    </source>
</evidence>
<protein>
    <recommendedName>
        <fullName evidence="1">RNA-directed DNA polymerase</fullName>
        <ecNumber evidence="1">2.7.7.49</ecNumber>
    </recommendedName>
</protein>
<dbReference type="PROSITE" id="PS50994">
    <property type="entry name" value="INTEGRASE"/>
    <property type="match status" value="1"/>
</dbReference>
<dbReference type="CDD" id="cd09274">
    <property type="entry name" value="RNase_HI_RT_Ty3"/>
    <property type="match status" value="1"/>
</dbReference>
<dbReference type="PANTHER" id="PTHR37984">
    <property type="entry name" value="PROTEIN CBG26694"/>
    <property type="match status" value="1"/>
</dbReference>
<dbReference type="InterPro" id="IPR041577">
    <property type="entry name" value="RT_RNaseH_2"/>
</dbReference>
<feature type="compositionally biased region" description="Basic and acidic residues" evidence="4">
    <location>
        <begin position="249"/>
        <end position="258"/>
    </location>
</feature>
<feature type="region of interest" description="Disordered" evidence="4">
    <location>
        <begin position="1281"/>
        <end position="1334"/>
    </location>
</feature>
<dbReference type="EC" id="2.7.7.49" evidence="1"/>
<dbReference type="Gene3D" id="3.30.70.270">
    <property type="match status" value="2"/>
</dbReference>
<dbReference type="InterPro" id="IPR000477">
    <property type="entry name" value="RT_dom"/>
</dbReference>
<dbReference type="SMART" id="SM00343">
    <property type="entry name" value="ZnF_C2HC"/>
    <property type="match status" value="2"/>
</dbReference>
<dbReference type="GO" id="GO:0004190">
    <property type="term" value="F:aspartic-type endopeptidase activity"/>
    <property type="evidence" value="ECO:0007669"/>
    <property type="project" value="InterPro"/>
</dbReference>
<dbReference type="PROSITE" id="PS50878">
    <property type="entry name" value="RT_POL"/>
    <property type="match status" value="1"/>
</dbReference>
<dbReference type="InterPro" id="IPR001878">
    <property type="entry name" value="Znf_CCHC"/>
</dbReference>
<keyword evidence="9" id="KW-1185">Reference proteome</keyword>
<reference evidence="8" key="1">
    <citation type="journal article" date="2023" name="G3 (Bethesda)">
        <title>Whole genome assemblies of Zophobas morio and Tenebrio molitor.</title>
        <authorList>
            <person name="Kaur S."/>
            <person name="Stinson S.A."/>
            <person name="diCenzo G.C."/>
        </authorList>
    </citation>
    <scope>NUCLEOTIDE SEQUENCE</scope>
    <source>
        <strain evidence="8">QUZm001</strain>
    </source>
</reference>
<dbReference type="EMBL" id="JALNTZ010000002">
    <property type="protein sequence ID" value="KAJ3661571.1"/>
    <property type="molecule type" value="Genomic_DNA"/>
</dbReference>
<feature type="domain" description="Peptidase A2" evidence="5">
    <location>
        <begin position="329"/>
        <end position="368"/>
    </location>
</feature>
<dbReference type="FunFam" id="3.30.70.270:FF:000026">
    <property type="entry name" value="Transposon Ty3-G Gag-Pol polyprotein"/>
    <property type="match status" value="1"/>
</dbReference>
<dbReference type="CDD" id="cd01647">
    <property type="entry name" value="RT_LTR"/>
    <property type="match status" value="1"/>
</dbReference>
<dbReference type="GO" id="GO:0042575">
    <property type="term" value="C:DNA polymerase complex"/>
    <property type="evidence" value="ECO:0007669"/>
    <property type="project" value="UniProtKB-ARBA"/>
</dbReference>